<proteinExistence type="predicted"/>
<sequence>MIVQFKHFYCKIFGIGFIYQWQHYIGRHLFCILVSLYPLNKSANSLTQPLIEIRLILSNINIFGVGDLAVFR</sequence>
<keyword evidence="2" id="KW-1185">Reference proteome</keyword>
<evidence type="ECO:0000313" key="2">
    <source>
        <dbReference type="Proteomes" id="UP000198775"/>
    </source>
</evidence>
<name>A0A1H8W7R4_9EURY</name>
<dbReference type="AlphaFoldDB" id="A0A1H8W7R4"/>
<accession>A0A1H8W7R4</accession>
<reference evidence="2" key="1">
    <citation type="submission" date="2016-10" db="EMBL/GenBank/DDBJ databases">
        <authorList>
            <person name="Varghese N."/>
            <person name="Submissions S."/>
        </authorList>
    </citation>
    <scope>NUCLEOTIDE SEQUENCE [LARGE SCALE GENOMIC DNA]</scope>
    <source>
        <strain evidence="2">IBRC-M 10043</strain>
    </source>
</reference>
<organism evidence="1 2">
    <name type="scientific">Halorientalis persicus</name>
    <dbReference type="NCBI Taxonomy" id="1367881"/>
    <lineage>
        <taxon>Archaea</taxon>
        <taxon>Methanobacteriati</taxon>
        <taxon>Methanobacteriota</taxon>
        <taxon>Stenosarchaea group</taxon>
        <taxon>Halobacteria</taxon>
        <taxon>Halobacteriales</taxon>
        <taxon>Haloarculaceae</taxon>
        <taxon>Halorientalis</taxon>
    </lineage>
</organism>
<gene>
    <name evidence="1" type="ORF">SAMN05216388_105018</name>
</gene>
<evidence type="ECO:0000313" key="1">
    <source>
        <dbReference type="EMBL" id="SEP23467.1"/>
    </source>
</evidence>
<dbReference type="Proteomes" id="UP000198775">
    <property type="component" value="Unassembled WGS sequence"/>
</dbReference>
<dbReference type="EMBL" id="FOCX01000050">
    <property type="protein sequence ID" value="SEP23467.1"/>
    <property type="molecule type" value="Genomic_DNA"/>
</dbReference>
<protein>
    <submittedName>
        <fullName evidence="1">Uncharacterized protein</fullName>
    </submittedName>
</protein>